<protein>
    <submittedName>
        <fullName evidence="2">Uncharacterized protein</fullName>
    </submittedName>
</protein>
<evidence type="ECO:0000313" key="3">
    <source>
        <dbReference type="Proteomes" id="UP000743370"/>
    </source>
</evidence>
<feature type="region of interest" description="Disordered" evidence="1">
    <location>
        <begin position="144"/>
        <end position="174"/>
    </location>
</feature>
<organism evidence="2 3">
    <name type="scientific">Phaseolus angularis</name>
    <name type="common">Azuki bean</name>
    <name type="synonym">Vigna angularis</name>
    <dbReference type="NCBI Taxonomy" id="3914"/>
    <lineage>
        <taxon>Eukaryota</taxon>
        <taxon>Viridiplantae</taxon>
        <taxon>Streptophyta</taxon>
        <taxon>Embryophyta</taxon>
        <taxon>Tracheophyta</taxon>
        <taxon>Spermatophyta</taxon>
        <taxon>Magnoliopsida</taxon>
        <taxon>eudicotyledons</taxon>
        <taxon>Gunneridae</taxon>
        <taxon>Pentapetalae</taxon>
        <taxon>rosids</taxon>
        <taxon>fabids</taxon>
        <taxon>Fabales</taxon>
        <taxon>Fabaceae</taxon>
        <taxon>Papilionoideae</taxon>
        <taxon>50 kb inversion clade</taxon>
        <taxon>NPAAA clade</taxon>
        <taxon>indigoferoid/millettioid clade</taxon>
        <taxon>Phaseoleae</taxon>
        <taxon>Vigna</taxon>
    </lineage>
</organism>
<accession>A0A8T0KSA7</accession>
<gene>
    <name evidence="2" type="ORF">HKW66_Vig0237810</name>
</gene>
<reference evidence="2 3" key="1">
    <citation type="submission" date="2020-05" db="EMBL/GenBank/DDBJ databases">
        <title>Vigna angularis (adzuki bean) Var. LongXiaoDou No. 4 denovo assembly.</title>
        <authorList>
            <person name="Xiang H."/>
        </authorList>
    </citation>
    <scope>NUCLEOTIDE SEQUENCE [LARGE SCALE GENOMIC DNA]</scope>
    <source>
        <tissue evidence="2">Leaf</tissue>
    </source>
</reference>
<dbReference type="AlphaFoldDB" id="A0A8T0KSA7"/>
<comment type="caution">
    <text evidence="2">The sequence shown here is derived from an EMBL/GenBank/DDBJ whole genome shotgun (WGS) entry which is preliminary data.</text>
</comment>
<dbReference type="Proteomes" id="UP000743370">
    <property type="component" value="Unassembled WGS sequence"/>
</dbReference>
<evidence type="ECO:0000256" key="1">
    <source>
        <dbReference type="SAM" id="MobiDB-lite"/>
    </source>
</evidence>
<proteinExistence type="predicted"/>
<sequence length="231" mass="26113">MSIVPRRCCRASEHSPQKLLDFEKEKRNEIWRKKLLDSPPPPQSPHPPPPPPSPLPLSLLLLLCHILRIRLRALRIRLRHKAPIPTLFFSVTEPQSQHSHHRRFLLRHLNRHFLRRFSSSSAAPSASATAMPVFSSSRRIHRRLSTPLSRTTLPPPPTARYASPSSSSRALYGNGGRSGAGSGVVWFSCGRFVGVRKKRQWNGGREEMINESEIRSRVLNTITSGRPLTEA</sequence>
<name>A0A8T0KSA7_PHAAN</name>
<feature type="compositionally biased region" description="Low complexity" evidence="1">
    <location>
        <begin position="159"/>
        <end position="172"/>
    </location>
</feature>
<dbReference type="EMBL" id="JABFOF010000003">
    <property type="protein sequence ID" value="KAG2402584.1"/>
    <property type="molecule type" value="Genomic_DNA"/>
</dbReference>
<evidence type="ECO:0000313" key="2">
    <source>
        <dbReference type="EMBL" id="KAG2402584.1"/>
    </source>
</evidence>